<proteinExistence type="predicted"/>
<organism evidence="1 2">
    <name type="scientific">Caerostris darwini</name>
    <dbReference type="NCBI Taxonomy" id="1538125"/>
    <lineage>
        <taxon>Eukaryota</taxon>
        <taxon>Metazoa</taxon>
        <taxon>Ecdysozoa</taxon>
        <taxon>Arthropoda</taxon>
        <taxon>Chelicerata</taxon>
        <taxon>Arachnida</taxon>
        <taxon>Araneae</taxon>
        <taxon>Araneomorphae</taxon>
        <taxon>Entelegynae</taxon>
        <taxon>Araneoidea</taxon>
        <taxon>Araneidae</taxon>
        <taxon>Caerostris</taxon>
    </lineage>
</organism>
<dbReference type="Proteomes" id="UP001054837">
    <property type="component" value="Unassembled WGS sequence"/>
</dbReference>
<protein>
    <submittedName>
        <fullName evidence="1">Uncharacterized protein</fullName>
    </submittedName>
</protein>
<dbReference type="EMBL" id="BPLQ01002270">
    <property type="protein sequence ID" value="GIX90714.1"/>
    <property type="molecule type" value="Genomic_DNA"/>
</dbReference>
<sequence>MTCEAVTGQEIPFFPETSFGKIPEFLFLGKWEFRSRTHDGVFNVPSIMLSSFVLRTEGSRLPFIVLRYNKGWKMFENTRHNFTEQGGRI</sequence>
<accession>A0AAV4P0Y8</accession>
<evidence type="ECO:0000313" key="1">
    <source>
        <dbReference type="EMBL" id="GIX90714.1"/>
    </source>
</evidence>
<comment type="caution">
    <text evidence="1">The sequence shown here is derived from an EMBL/GenBank/DDBJ whole genome shotgun (WGS) entry which is preliminary data.</text>
</comment>
<gene>
    <name evidence="1" type="ORF">CDAR_110051</name>
</gene>
<reference evidence="1 2" key="1">
    <citation type="submission" date="2021-06" db="EMBL/GenBank/DDBJ databases">
        <title>Caerostris darwini draft genome.</title>
        <authorList>
            <person name="Kono N."/>
            <person name="Arakawa K."/>
        </authorList>
    </citation>
    <scope>NUCLEOTIDE SEQUENCE [LARGE SCALE GENOMIC DNA]</scope>
</reference>
<evidence type="ECO:0000313" key="2">
    <source>
        <dbReference type="Proteomes" id="UP001054837"/>
    </source>
</evidence>
<keyword evidence="2" id="KW-1185">Reference proteome</keyword>
<name>A0AAV4P0Y8_9ARAC</name>
<dbReference type="AlphaFoldDB" id="A0AAV4P0Y8"/>